<proteinExistence type="predicted"/>
<sequence length="312" mass="32593">MLRSSWARLPAPVRGPRPRTLVSTVLLSKNWDTHSLSDLKSEAKQRGLPQRGNRATLITRIKEHDQQSPLQPAHVPASREPPVPALVRNASAAPASSTPPPASSAPPPPSTPSPVAAFPSQSLDIHLPDLSAPYPELPVQIPFVPDFWDSFRVKAASAPPPPSELPVPKILVVAGSATHPAGGPTFNLSSAVESLATVDAPSATAPSASATPATGVRGFWADVAGDLGIPTTLALPGAARAQQKALIESLPDEATSLSAQREHHARTLDADERKGVWVVLGVLAGSWLAGGLLSREAQFAEHAAVAEEAKHE</sequence>
<dbReference type="RefSeq" id="XP_009542674.1">
    <property type="nucleotide sequence ID" value="XM_009544379.1"/>
</dbReference>
<accession>W4KJ43</accession>
<name>W4KJ43_HETIT</name>
<dbReference type="PROSITE" id="PS50800">
    <property type="entry name" value="SAP"/>
    <property type="match status" value="1"/>
</dbReference>
<dbReference type="OrthoDB" id="445357at2759"/>
<dbReference type="Pfam" id="PF02037">
    <property type="entry name" value="SAP"/>
    <property type="match status" value="1"/>
</dbReference>
<reference evidence="3 4" key="1">
    <citation type="journal article" date="2012" name="New Phytol.">
        <title>Insight into trade-off between wood decay and parasitism from the genome of a fungal forest pathogen.</title>
        <authorList>
            <person name="Olson A."/>
            <person name="Aerts A."/>
            <person name="Asiegbu F."/>
            <person name="Belbahri L."/>
            <person name="Bouzid O."/>
            <person name="Broberg A."/>
            <person name="Canback B."/>
            <person name="Coutinho P.M."/>
            <person name="Cullen D."/>
            <person name="Dalman K."/>
            <person name="Deflorio G."/>
            <person name="van Diepen L.T."/>
            <person name="Dunand C."/>
            <person name="Duplessis S."/>
            <person name="Durling M."/>
            <person name="Gonthier P."/>
            <person name="Grimwood J."/>
            <person name="Fossdal C.G."/>
            <person name="Hansson D."/>
            <person name="Henrissat B."/>
            <person name="Hietala A."/>
            <person name="Himmelstrand K."/>
            <person name="Hoffmeister D."/>
            <person name="Hogberg N."/>
            <person name="James T.Y."/>
            <person name="Karlsson M."/>
            <person name="Kohler A."/>
            <person name="Kues U."/>
            <person name="Lee Y.H."/>
            <person name="Lin Y.C."/>
            <person name="Lind M."/>
            <person name="Lindquist E."/>
            <person name="Lombard V."/>
            <person name="Lucas S."/>
            <person name="Lunden K."/>
            <person name="Morin E."/>
            <person name="Murat C."/>
            <person name="Park J."/>
            <person name="Raffaello T."/>
            <person name="Rouze P."/>
            <person name="Salamov A."/>
            <person name="Schmutz J."/>
            <person name="Solheim H."/>
            <person name="Stahlberg J."/>
            <person name="Velez H."/>
            <person name="de Vries R.P."/>
            <person name="Wiebenga A."/>
            <person name="Woodward S."/>
            <person name="Yakovlev I."/>
            <person name="Garbelotto M."/>
            <person name="Martin F."/>
            <person name="Grigoriev I.V."/>
            <person name="Stenlid J."/>
        </authorList>
    </citation>
    <scope>NUCLEOTIDE SEQUENCE [LARGE SCALE GENOMIC DNA]</scope>
    <source>
        <strain evidence="3 4">TC 32-1</strain>
    </source>
</reference>
<evidence type="ECO:0000313" key="3">
    <source>
        <dbReference type="EMBL" id="ETW85862.1"/>
    </source>
</evidence>
<dbReference type="Proteomes" id="UP000030671">
    <property type="component" value="Unassembled WGS sequence"/>
</dbReference>
<dbReference type="KEGG" id="hir:HETIRDRAFT_407718"/>
<evidence type="ECO:0000256" key="1">
    <source>
        <dbReference type="SAM" id="MobiDB-lite"/>
    </source>
</evidence>
<feature type="domain" description="SAP" evidence="2">
    <location>
        <begin position="31"/>
        <end position="65"/>
    </location>
</feature>
<dbReference type="InterPro" id="IPR036361">
    <property type="entry name" value="SAP_dom_sf"/>
</dbReference>
<dbReference type="InParanoid" id="W4KJ43"/>
<feature type="region of interest" description="Disordered" evidence="1">
    <location>
        <begin position="90"/>
        <end position="119"/>
    </location>
</feature>
<dbReference type="AlphaFoldDB" id="W4KJ43"/>
<feature type="compositionally biased region" description="Pro residues" evidence="1">
    <location>
        <begin position="97"/>
        <end position="112"/>
    </location>
</feature>
<evidence type="ECO:0000313" key="4">
    <source>
        <dbReference type="Proteomes" id="UP000030671"/>
    </source>
</evidence>
<evidence type="ECO:0000259" key="2">
    <source>
        <dbReference type="PROSITE" id="PS50800"/>
    </source>
</evidence>
<dbReference type="Gene3D" id="1.10.720.30">
    <property type="entry name" value="SAP domain"/>
    <property type="match status" value="1"/>
</dbReference>
<dbReference type="GeneID" id="20672627"/>
<gene>
    <name evidence="3" type="ORF">HETIRDRAFT_407718</name>
</gene>
<dbReference type="SUPFAM" id="SSF68906">
    <property type="entry name" value="SAP domain"/>
    <property type="match status" value="1"/>
</dbReference>
<dbReference type="eggNOG" id="ENOG502SFU2">
    <property type="taxonomic scope" value="Eukaryota"/>
</dbReference>
<dbReference type="HOGENOM" id="CLU_058280_0_0_1"/>
<protein>
    <recommendedName>
        <fullName evidence="2">SAP domain-containing protein</fullName>
    </recommendedName>
</protein>
<dbReference type="SMART" id="SM00513">
    <property type="entry name" value="SAP"/>
    <property type="match status" value="1"/>
</dbReference>
<organism evidence="3 4">
    <name type="scientific">Heterobasidion irregulare (strain TC 32-1)</name>
    <dbReference type="NCBI Taxonomy" id="747525"/>
    <lineage>
        <taxon>Eukaryota</taxon>
        <taxon>Fungi</taxon>
        <taxon>Dikarya</taxon>
        <taxon>Basidiomycota</taxon>
        <taxon>Agaricomycotina</taxon>
        <taxon>Agaricomycetes</taxon>
        <taxon>Russulales</taxon>
        <taxon>Bondarzewiaceae</taxon>
        <taxon>Heterobasidion</taxon>
        <taxon>Heterobasidion annosum species complex</taxon>
    </lineage>
</organism>
<keyword evidence="4" id="KW-1185">Reference proteome</keyword>
<dbReference type="InterPro" id="IPR003034">
    <property type="entry name" value="SAP_dom"/>
</dbReference>
<dbReference type="EMBL" id="KI925455">
    <property type="protein sequence ID" value="ETW85862.1"/>
    <property type="molecule type" value="Genomic_DNA"/>
</dbReference>